<proteinExistence type="predicted"/>
<protein>
    <submittedName>
        <fullName evidence="1">Uncharacterized protein</fullName>
    </submittedName>
</protein>
<evidence type="ECO:0000313" key="1">
    <source>
        <dbReference type="EMBL" id="KAJ7750034.1"/>
    </source>
</evidence>
<sequence length="143" mass="15724">MAHTLINWALNNGDSYNAISRSSLGKDFVATRDRSSKGGSIFSYKTTAPHGAHADPWKLGNYSHSVRALDLRDLNVSHKENLQGNILQVIFNVVQIQGSPIGSVIRQDRDKAQELYCNQFMALEAIIATKNTELGQPDPLTAT</sequence>
<keyword evidence="2" id="KW-1185">Reference proteome</keyword>
<dbReference type="Proteomes" id="UP001215280">
    <property type="component" value="Unassembled WGS sequence"/>
</dbReference>
<dbReference type="EMBL" id="JARJLG010000083">
    <property type="protein sequence ID" value="KAJ7750034.1"/>
    <property type="molecule type" value="Genomic_DNA"/>
</dbReference>
<evidence type="ECO:0000313" key="2">
    <source>
        <dbReference type="Proteomes" id="UP001215280"/>
    </source>
</evidence>
<name>A0AAD7N8F3_9AGAR</name>
<gene>
    <name evidence="1" type="ORF">DFH07DRAFT_775178</name>
</gene>
<comment type="caution">
    <text evidence="1">The sequence shown here is derived from an EMBL/GenBank/DDBJ whole genome shotgun (WGS) entry which is preliminary data.</text>
</comment>
<dbReference type="AlphaFoldDB" id="A0AAD7N8F3"/>
<reference evidence="1" key="1">
    <citation type="submission" date="2023-03" db="EMBL/GenBank/DDBJ databases">
        <title>Massive genome expansion in bonnet fungi (Mycena s.s.) driven by repeated elements and novel gene families across ecological guilds.</title>
        <authorList>
            <consortium name="Lawrence Berkeley National Laboratory"/>
            <person name="Harder C.B."/>
            <person name="Miyauchi S."/>
            <person name="Viragh M."/>
            <person name="Kuo A."/>
            <person name="Thoen E."/>
            <person name="Andreopoulos B."/>
            <person name="Lu D."/>
            <person name="Skrede I."/>
            <person name="Drula E."/>
            <person name="Henrissat B."/>
            <person name="Morin E."/>
            <person name="Kohler A."/>
            <person name="Barry K."/>
            <person name="LaButti K."/>
            <person name="Morin E."/>
            <person name="Salamov A."/>
            <person name="Lipzen A."/>
            <person name="Mereny Z."/>
            <person name="Hegedus B."/>
            <person name="Baldrian P."/>
            <person name="Stursova M."/>
            <person name="Weitz H."/>
            <person name="Taylor A."/>
            <person name="Grigoriev I.V."/>
            <person name="Nagy L.G."/>
            <person name="Martin F."/>
            <person name="Kauserud H."/>
        </authorList>
    </citation>
    <scope>NUCLEOTIDE SEQUENCE</scope>
    <source>
        <strain evidence="1">CBHHK188m</strain>
    </source>
</reference>
<organism evidence="1 2">
    <name type="scientific">Mycena maculata</name>
    <dbReference type="NCBI Taxonomy" id="230809"/>
    <lineage>
        <taxon>Eukaryota</taxon>
        <taxon>Fungi</taxon>
        <taxon>Dikarya</taxon>
        <taxon>Basidiomycota</taxon>
        <taxon>Agaricomycotina</taxon>
        <taxon>Agaricomycetes</taxon>
        <taxon>Agaricomycetidae</taxon>
        <taxon>Agaricales</taxon>
        <taxon>Marasmiineae</taxon>
        <taxon>Mycenaceae</taxon>
        <taxon>Mycena</taxon>
    </lineage>
</organism>
<accession>A0AAD7N8F3</accession>